<proteinExistence type="predicted"/>
<dbReference type="RefSeq" id="WP_191143436.1">
    <property type="nucleotide sequence ID" value="NZ_JACXAF010000003.1"/>
</dbReference>
<dbReference type="AlphaFoldDB" id="A0A8J6QTW1"/>
<keyword evidence="1" id="KW-0812">Transmembrane</keyword>
<evidence type="ECO:0000313" key="3">
    <source>
        <dbReference type="Proteomes" id="UP000638014"/>
    </source>
</evidence>
<evidence type="ECO:0000256" key="1">
    <source>
        <dbReference type="SAM" id="Phobius"/>
    </source>
</evidence>
<keyword evidence="1" id="KW-1133">Transmembrane helix</keyword>
<organism evidence="2 3">
    <name type="scientific">Neiella litorisoli</name>
    <dbReference type="NCBI Taxonomy" id="2771431"/>
    <lineage>
        <taxon>Bacteria</taxon>
        <taxon>Pseudomonadati</taxon>
        <taxon>Pseudomonadota</taxon>
        <taxon>Gammaproteobacteria</taxon>
        <taxon>Alteromonadales</taxon>
        <taxon>Echinimonadaceae</taxon>
        <taxon>Neiella</taxon>
    </lineage>
</organism>
<gene>
    <name evidence="2" type="ORF">IC617_02660</name>
</gene>
<feature type="transmembrane region" description="Helical" evidence="1">
    <location>
        <begin position="38"/>
        <end position="59"/>
    </location>
</feature>
<dbReference type="EMBL" id="JACXAF010000003">
    <property type="protein sequence ID" value="MBD1388318.1"/>
    <property type="molecule type" value="Genomic_DNA"/>
</dbReference>
<keyword evidence="3" id="KW-1185">Reference proteome</keyword>
<protein>
    <submittedName>
        <fullName evidence="2">Uncharacterized protein</fullName>
    </submittedName>
</protein>
<keyword evidence="1" id="KW-0472">Membrane</keyword>
<comment type="caution">
    <text evidence="2">The sequence shown here is derived from an EMBL/GenBank/DDBJ whole genome shotgun (WGS) entry which is preliminary data.</text>
</comment>
<reference evidence="2" key="1">
    <citation type="submission" date="2020-09" db="EMBL/GenBank/DDBJ databases">
        <title>A novel bacterium of genus Neiella, isolated from South China Sea.</title>
        <authorList>
            <person name="Huang H."/>
            <person name="Mo K."/>
            <person name="Hu Y."/>
        </authorList>
    </citation>
    <scope>NUCLEOTIDE SEQUENCE</scope>
    <source>
        <strain evidence="2">HB171785</strain>
    </source>
</reference>
<dbReference type="Proteomes" id="UP000638014">
    <property type="component" value="Unassembled WGS sequence"/>
</dbReference>
<sequence length="85" mass="9248">MIRLLGLLVVSLLWLGVIASPVLVSSILGVAVFQMVEFSFGLVMLFFITPGILIGVLWAEKVRRGVGLIAFWGRLVGHPEIDGSR</sequence>
<evidence type="ECO:0000313" key="2">
    <source>
        <dbReference type="EMBL" id="MBD1388318.1"/>
    </source>
</evidence>
<accession>A0A8J6QTW1</accession>
<name>A0A8J6QTW1_9GAMM</name>